<sequence>MLINRVLFQYVSKFSTKYSTVLAWPTIKLDDRSFNPILNWREISTRKSMGEELTQLPKVKGLILEQEIDSDLPDYSAVNSHGDIIVGEDPGNIKIINQTGENKVGKVVEQCISCISVDKNNNVYVVRWVRTSTEKGYVKSSVLTVLDENYNVKQDSRRLEFLGTSNNVKIAINKNNNIIMMNFLDSQVYVLDNTGELKHKFQPGLRYPRSMDISGQDEIMVTFYYDQVVKIYSEEGNLKSIIKLPEGHVVLGLAFHYVICKIIVLTYLEKKYSYFLLYYTEAGELESTTFFGKRIRGEYTPCIYSNPSEVVLLLL</sequence>
<evidence type="ECO:0000313" key="2">
    <source>
        <dbReference type="Proteomes" id="UP001152795"/>
    </source>
</evidence>
<dbReference type="SUPFAM" id="SSF101898">
    <property type="entry name" value="NHL repeat"/>
    <property type="match status" value="1"/>
</dbReference>
<dbReference type="Proteomes" id="UP001152795">
    <property type="component" value="Unassembled WGS sequence"/>
</dbReference>
<name>A0A6S7G146_PARCT</name>
<dbReference type="InterPro" id="IPR011042">
    <property type="entry name" value="6-blade_b-propeller_TolB-like"/>
</dbReference>
<accession>A0A6S7G146</accession>
<dbReference type="Gene3D" id="2.120.10.30">
    <property type="entry name" value="TolB, C-terminal domain"/>
    <property type="match status" value="1"/>
</dbReference>
<dbReference type="EMBL" id="CACRXK020001033">
    <property type="protein sequence ID" value="CAB3986554.1"/>
    <property type="molecule type" value="Genomic_DNA"/>
</dbReference>
<comment type="caution">
    <text evidence="1">The sequence shown here is derived from an EMBL/GenBank/DDBJ whole genome shotgun (WGS) entry which is preliminary data.</text>
</comment>
<proteinExistence type="predicted"/>
<keyword evidence="2" id="KW-1185">Reference proteome</keyword>
<evidence type="ECO:0000313" key="1">
    <source>
        <dbReference type="EMBL" id="CAB3986554.1"/>
    </source>
</evidence>
<protein>
    <submittedName>
        <fullName evidence="1">Uncharacterized protein</fullName>
    </submittedName>
</protein>
<organism evidence="1 2">
    <name type="scientific">Paramuricea clavata</name>
    <name type="common">Red gorgonian</name>
    <name type="synonym">Violescent sea-whip</name>
    <dbReference type="NCBI Taxonomy" id="317549"/>
    <lineage>
        <taxon>Eukaryota</taxon>
        <taxon>Metazoa</taxon>
        <taxon>Cnidaria</taxon>
        <taxon>Anthozoa</taxon>
        <taxon>Octocorallia</taxon>
        <taxon>Malacalcyonacea</taxon>
        <taxon>Plexauridae</taxon>
        <taxon>Paramuricea</taxon>
    </lineage>
</organism>
<gene>
    <name evidence="1" type="ORF">PACLA_8A001779</name>
</gene>
<dbReference type="AlphaFoldDB" id="A0A6S7G146"/>
<reference evidence="1" key="1">
    <citation type="submission" date="2020-04" db="EMBL/GenBank/DDBJ databases">
        <authorList>
            <person name="Alioto T."/>
            <person name="Alioto T."/>
            <person name="Gomez Garrido J."/>
        </authorList>
    </citation>
    <scope>NUCLEOTIDE SEQUENCE</scope>
    <source>
        <strain evidence="1">A484AB</strain>
    </source>
</reference>
<dbReference type="OrthoDB" id="10440970at2759"/>